<evidence type="ECO:0000313" key="4">
    <source>
        <dbReference type="Proteomes" id="UP001165085"/>
    </source>
</evidence>
<organism evidence="3 4">
    <name type="scientific">Triparma strigata</name>
    <dbReference type="NCBI Taxonomy" id="1606541"/>
    <lineage>
        <taxon>Eukaryota</taxon>
        <taxon>Sar</taxon>
        <taxon>Stramenopiles</taxon>
        <taxon>Ochrophyta</taxon>
        <taxon>Bolidophyceae</taxon>
        <taxon>Parmales</taxon>
        <taxon>Triparmaceae</taxon>
        <taxon>Triparma</taxon>
    </lineage>
</organism>
<name>A0A9W7F4K3_9STRA</name>
<feature type="signal peptide" evidence="2">
    <location>
        <begin position="1"/>
        <end position="22"/>
    </location>
</feature>
<evidence type="ECO:0000256" key="2">
    <source>
        <dbReference type="SAM" id="SignalP"/>
    </source>
</evidence>
<feature type="chain" id="PRO_5040723709" evidence="2">
    <location>
        <begin position="23"/>
        <end position="222"/>
    </location>
</feature>
<keyword evidence="4" id="KW-1185">Reference proteome</keyword>
<dbReference type="AlphaFoldDB" id="A0A9W7F4K3"/>
<sequence>MRENHIVSHLLLLFSLLPLSLGSNFHVLNENPYYAAPEVTQIAHLSGSLPSTKFVLDIFAAPPSYYHLTTSTIPASAEVMGTIPAPNLKSTTWPQITPEELMKIEGPVVLLVTNDEPFARSKAAQQSRKVAKRRRRLDEETSYAYGEEDTSNSYSYGNNQESSYSVPSIFMIQYYNVVGFTFLLMAFCTFYCYLLMVDMPMIEDTLLFGDFTSLMGGANTKF</sequence>
<reference evidence="4" key="1">
    <citation type="journal article" date="2023" name="Commun. Biol.">
        <title>Genome analysis of Parmales, the sister group of diatoms, reveals the evolutionary specialization of diatoms from phago-mixotrophs to photoautotrophs.</title>
        <authorList>
            <person name="Ban H."/>
            <person name="Sato S."/>
            <person name="Yoshikawa S."/>
            <person name="Yamada K."/>
            <person name="Nakamura Y."/>
            <person name="Ichinomiya M."/>
            <person name="Sato N."/>
            <person name="Blanc-Mathieu R."/>
            <person name="Endo H."/>
            <person name="Kuwata A."/>
            <person name="Ogata H."/>
        </authorList>
    </citation>
    <scope>NUCLEOTIDE SEQUENCE [LARGE SCALE GENOMIC DNA]</scope>
    <source>
        <strain evidence="4">NIES 3701</strain>
    </source>
</reference>
<gene>
    <name evidence="3" type="ORF">TrST_g8807</name>
</gene>
<keyword evidence="1" id="KW-0472">Membrane</keyword>
<protein>
    <submittedName>
        <fullName evidence="3">Uncharacterized protein</fullName>
    </submittedName>
</protein>
<dbReference type="EMBL" id="BRXY01000571">
    <property type="protein sequence ID" value="GMI00664.1"/>
    <property type="molecule type" value="Genomic_DNA"/>
</dbReference>
<evidence type="ECO:0000313" key="3">
    <source>
        <dbReference type="EMBL" id="GMI00664.1"/>
    </source>
</evidence>
<keyword evidence="1" id="KW-1133">Transmembrane helix</keyword>
<keyword evidence="1" id="KW-0812">Transmembrane</keyword>
<feature type="transmembrane region" description="Helical" evidence="1">
    <location>
        <begin position="174"/>
        <end position="196"/>
    </location>
</feature>
<proteinExistence type="predicted"/>
<dbReference type="OrthoDB" id="42328at2759"/>
<accession>A0A9W7F4K3</accession>
<evidence type="ECO:0000256" key="1">
    <source>
        <dbReference type="SAM" id="Phobius"/>
    </source>
</evidence>
<dbReference type="Proteomes" id="UP001165085">
    <property type="component" value="Unassembled WGS sequence"/>
</dbReference>
<keyword evidence="2" id="KW-0732">Signal</keyword>
<comment type="caution">
    <text evidence="3">The sequence shown here is derived from an EMBL/GenBank/DDBJ whole genome shotgun (WGS) entry which is preliminary data.</text>
</comment>